<name>A0A1R3KHL9_9ROSI</name>
<comment type="caution">
    <text evidence="1">The sequence shown here is derived from an EMBL/GenBank/DDBJ whole genome shotgun (WGS) entry which is preliminary data.</text>
</comment>
<accession>A0A1R3KHL9</accession>
<proteinExistence type="predicted"/>
<keyword evidence="2" id="KW-1185">Reference proteome</keyword>
<evidence type="ECO:0000313" key="2">
    <source>
        <dbReference type="Proteomes" id="UP000187203"/>
    </source>
</evidence>
<gene>
    <name evidence="1" type="ORF">COLO4_08061</name>
</gene>
<reference evidence="2" key="1">
    <citation type="submission" date="2013-09" db="EMBL/GenBank/DDBJ databases">
        <title>Corchorus olitorius genome sequencing.</title>
        <authorList>
            <person name="Alam M."/>
            <person name="Haque M.S."/>
            <person name="Islam M.S."/>
            <person name="Emdad E.M."/>
            <person name="Islam M.M."/>
            <person name="Ahmed B."/>
            <person name="Halim A."/>
            <person name="Hossen Q.M.M."/>
            <person name="Hossain M.Z."/>
            <person name="Ahmed R."/>
            <person name="Khan M.M."/>
            <person name="Islam R."/>
            <person name="Rashid M.M."/>
            <person name="Khan S.A."/>
            <person name="Rahman M.S."/>
            <person name="Alam M."/>
            <person name="Yahiya A.S."/>
            <person name="Khan M.S."/>
            <person name="Azam M.S."/>
            <person name="Haque T."/>
            <person name="Lashkar M.Z.H."/>
            <person name="Akhand A.I."/>
            <person name="Morshed G."/>
            <person name="Roy S."/>
            <person name="Uddin K.S."/>
            <person name="Rabeya T."/>
            <person name="Hossain A.S."/>
            <person name="Chowdhury A."/>
            <person name="Snigdha A.R."/>
            <person name="Mortoza M.S."/>
            <person name="Matin S.A."/>
            <person name="Hoque S.M.E."/>
            <person name="Islam M.K."/>
            <person name="Roy D.K."/>
            <person name="Haider R."/>
            <person name="Moosa M.M."/>
            <person name="Elias S.M."/>
            <person name="Hasan A.M."/>
            <person name="Jahan S."/>
            <person name="Shafiuddin M."/>
            <person name="Mahmood N."/>
            <person name="Shommy N.S."/>
        </authorList>
    </citation>
    <scope>NUCLEOTIDE SEQUENCE [LARGE SCALE GENOMIC DNA]</scope>
    <source>
        <strain evidence="2">cv. O-4</strain>
    </source>
</reference>
<evidence type="ECO:0000313" key="1">
    <source>
        <dbReference type="EMBL" id="OMP06570.1"/>
    </source>
</evidence>
<dbReference type="Proteomes" id="UP000187203">
    <property type="component" value="Unassembled WGS sequence"/>
</dbReference>
<dbReference type="AlphaFoldDB" id="A0A1R3KHL9"/>
<organism evidence="1 2">
    <name type="scientific">Corchorus olitorius</name>
    <dbReference type="NCBI Taxonomy" id="93759"/>
    <lineage>
        <taxon>Eukaryota</taxon>
        <taxon>Viridiplantae</taxon>
        <taxon>Streptophyta</taxon>
        <taxon>Embryophyta</taxon>
        <taxon>Tracheophyta</taxon>
        <taxon>Spermatophyta</taxon>
        <taxon>Magnoliopsida</taxon>
        <taxon>eudicotyledons</taxon>
        <taxon>Gunneridae</taxon>
        <taxon>Pentapetalae</taxon>
        <taxon>rosids</taxon>
        <taxon>malvids</taxon>
        <taxon>Malvales</taxon>
        <taxon>Malvaceae</taxon>
        <taxon>Grewioideae</taxon>
        <taxon>Apeibeae</taxon>
        <taxon>Corchorus</taxon>
    </lineage>
</organism>
<sequence length="42" mass="4703">MARSPYTPNHAQLTWKAKMVIPNLASPQGSGAGPDRRKWRRA</sequence>
<protein>
    <submittedName>
        <fullName evidence="1">Uncharacterized protein</fullName>
    </submittedName>
</protein>
<dbReference type="EMBL" id="AWUE01013563">
    <property type="protein sequence ID" value="OMP06570.1"/>
    <property type="molecule type" value="Genomic_DNA"/>
</dbReference>